<evidence type="ECO:0000259" key="2">
    <source>
        <dbReference type="Pfam" id="PF02120"/>
    </source>
</evidence>
<evidence type="ECO:0000313" key="4">
    <source>
        <dbReference type="Proteomes" id="UP000501379"/>
    </source>
</evidence>
<keyword evidence="4" id="KW-1185">Reference proteome</keyword>
<proteinExistence type="predicted"/>
<feature type="region of interest" description="Disordered" evidence="1">
    <location>
        <begin position="499"/>
        <end position="518"/>
    </location>
</feature>
<feature type="domain" description="Flagellar hook-length control protein-like C-terminal" evidence="2">
    <location>
        <begin position="425"/>
        <end position="504"/>
    </location>
</feature>
<dbReference type="KEGG" id="pcam:HNE05_06885"/>
<sequence length="518" mass="55236">MAEITSPRPLPPVPPPTRPAQPAADLAVKLLQPLEGLLAAGQTAKAEVVALKEVAQSFQLVLKLTLDNGKQTTVEASSSRPLNQGTALAVTALSDTRLLLALQTGNSKVLNSLDLQELPIGTLLQGKVEAREQLVQAKAQQVIYKVLVSLLNTPLAGSKLSVETPLPLPIGSLLTAQVQGSQALNFLPLSGRLDQLVLGQQLATQQGRQGSLEGLFKGLQALSQQSALPENLRASVDKLLGLLPEAGQLSTPKGLAQALENSGVFLEAKLLGGQTSNLPQDLKANLLRLVAQLLPNLPTAPALPGTLGAVSTATALAQALPALVRNALGSLGQANLRQQGLSFPLPSRLLQSMEGEADLEALLKLAAAAVSRLQTHQLSSLAQSQVTAEGNLLTTWQLELPMRNQQDIVPLQIKLQREEQNNASKKEQKEVLWRVDLAFDLEPLGPLQVQAQLIRGSLSSQLWAERSHTAELIDHELGHLRERLLAAGLEVGELACRQGMPPQGPKTHVEQRWVDETA</sequence>
<accession>A0A6M8FE32</accession>
<reference evidence="3" key="1">
    <citation type="submission" date="2020-07" db="EMBL/GenBank/DDBJ databases">
        <title>Nitrate ammonifying Pseudomonas campi sp. nov. isolated from German agricultural grassland.</title>
        <authorList>
            <person name="Timsy T."/>
            <person name="Ulrich A."/>
            <person name="Spanner T."/>
            <person name="Foesel B."/>
            <person name="Kolb S."/>
            <person name="Horn M.A."/>
            <person name="Behrendt U."/>
        </authorList>
    </citation>
    <scope>NUCLEOTIDE SEQUENCE</scope>
    <source>
        <strain evidence="3">S1-A32-2</strain>
    </source>
</reference>
<name>A0A6M8FE32_9GAMM</name>
<gene>
    <name evidence="3" type="ORF">HNE05_06885</name>
</gene>
<evidence type="ECO:0000313" key="3">
    <source>
        <dbReference type="EMBL" id="QKE63097.1"/>
    </source>
</evidence>
<feature type="region of interest" description="Disordered" evidence="1">
    <location>
        <begin position="1"/>
        <end position="21"/>
    </location>
</feature>
<keyword evidence="3" id="KW-0282">Flagellum</keyword>
<keyword evidence="3" id="KW-0969">Cilium</keyword>
<evidence type="ECO:0000256" key="1">
    <source>
        <dbReference type="SAM" id="MobiDB-lite"/>
    </source>
</evidence>
<dbReference type="InterPro" id="IPR021136">
    <property type="entry name" value="Flagellar_hook_control-like_C"/>
</dbReference>
<protein>
    <submittedName>
        <fullName evidence="3">Flagellar hook-length control protein FliK</fullName>
    </submittedName>
</protein>
<keyword evidence="3" id="KW-0966">Cell projection</keyword>
<dbReference type="RefSeq" id="WP_173206011.1">
    <property type="nucleotide sequence ID" value="NZ_CP053697.2"/>
</dbReference>
<feature type="compositionally biased region" description="Pro residues" evidence="1">
    <location>
        <begin position="8"/>
        <end position="19"/>
    </location>
</feature>
<dbReference type="Pfam" id="PF02120">
    <property type="entry name" value="Flg_hook"/>
    <property type="match status" value="1"/>
</dbReference>
<dbReference type="Proteomes" id="UP000501379">
    <property type="component" value="Chromosome"/>
</dbReference>
<feature type="compositionally biased region" description="Basic and acidic residues" evidence="1">
    <location>
        <begin position="507"/>
        <end position="518"/>
    </location>
</feature>
<organism evidence="3 4">
    <name type="scientific">Aquipseudomonas campi</name>
    <dbReference type="NCBI Taxonomy" id="2731681"/>
    <lineage>
        <taxon>Bacteria</taxon>
        <taxon>Pseudomonadati</taxon>
        <taxon>Pseudomonadota</taxon>
        <taxon>Gammaproteobacteria</taxon>
        <taxon>Pseudomonadales</taxon>
        <taxon>Pseudomonadaceae</taxon>
        <taxon>Aquipseudomonas</taxon>
    </lineage>
</organism>
<dbReference type="InterPro" id="IPR038610">
    <property type="entry name" value="FliK-like_C_sf"/>
</dbReference>
<dbReference type="EMBL" id="CP053697">
    <property type="protein sequence ID" value="QKE63097.1"/>
    <property type="molecule type" value="Genomic_DNA"/>
</dbReference>
<dbReference type="AlphaFoldDB" id="A0A6M8FE32"/>
<dbReference type="Gene3D" id="3.30.750.140">
    <property type="match status" value="1"/>
</dbReference>